<organism evidence="4 6">
    <name type="scientific">Bursaphelenchus xylophilus</name>
    <name type="common">Pinewood nematode worm</name>
    <name type="synonym">Aphelenchoides xylophilus</name>
    <dbReference type="NCBI Taxonomy" id="6326"/>
    <lineage>
        <taxon>Eukaryota</taxon>
        <taxon>Metazoa</taxon>
        <taxon>Ecdysozoa</taxon>
        <taxon>Nematoda</taxon>
        <taxon>Chromadorea</taxon>
        <taxon>Rhabditida</taxon>
        <taxon>Tylenchina</taxon>
        <taxon>Tylenchomorpha</taxon>
        <taxon>Aphelenchoidea</taxon>
        <taxon>Aphelenchoididae</taxon>
        <taxon>Bursaphelenchus</taxon>
    </lineage>
</organism>
<feature type="compositionally biased region" description="Polar residues" evidence="1">
    <location>
        <begin position="9"/>
        <end position="18"/>
    </location>
</feature>
<dbReference type="Proteomes" id="UP000582659">
    <property type="component" value="Unassembled WGS sequence"/>
</dbReference>
<reference evidence="6" key="1">
    <citation type="submission" date="2016-11" db="UniProtKB">
        <authorList>
            <consortium name="WormBaseParasite"/>
        </authorList>
    </citation>
    <scope>IDENTIFICATION</scope>
</reference>
<evidence type="ECO:0000313" key="4">
    <source>
        <dbReference type="Proteomes" id="UP000095284"/>
    </source>
</evidence>
<proteinExistence type="predicted"/>
<feature type="transmembrane region" description="Helical" evidence="2">
    <location>
        <begin position="242"/>
        <end position="260"/>
    </location>
</feature>
<dbReference type="EMBL" id="CAJFDI010000005">
    <property type="protein sequence ID" value="CAD5231692.1"/>
    <property type="molecule type" value="Genomic_DNA"/>
</dbReference>
<sequence>MSGRENESSRQSTRSGGENASGKEDGNAPSGRSEPSLQKSSERSRRGDYSVASTQRSFSDRQNTQRVKRKVKKHKTPATQLRFVRIHGRPDVARVQLLLSNISDRSLFFKLKSNVGSNVSALPSGQGHVAARGSTRCVLTWHRPKKCHSWEEVDPPKLLLVTRFLDSNNEMTADQTSTRLLAHVARTGSCPATNPPVEQFLLDAVSRPQDVEPSEVSVRRQEMDEERSAMSEFIVSLTPEQLNLLIFLLILFFLGLYNTFANYKNSSQK</sequence>
<dbReference type="OrthoDB" id="5877264at2759"/>
<name>A0A1I7SH12_BURXY</name>
<evidence type="ECO:0000256" key="1">
    <source>
        <dbReference type="SAM" id="MobiDB-lite"/>
    </source>
</evidence>
<evidence type="ECO:0000256" key="2">
    <source>
        <dbReference type="SAM" id="Phobius"/>
    </source>
</evidence>
<feature type="compositionally biased region" description="Polar residues" evidence="1">
    <location>
        <begin position="51"/>
        <end position="65"/>
    </location>
</feature>
<keyword evidence="2" id="KW-1133">Transmembrane helix</keyword>
<evidence type="ECO:0000313" key="6">
    <source>
        <dbReference type="WBParaSite" id="BXY_1232700.1"/>
    </source>
</evidence>
<dbReference type="Proteomes" id="UP000659654">
    <property type="component" value="Unassembled WGS sequence"/>
</dbReference>
<protein>
    <submittedName>
        <fullName evidence="3">(pine wood nematode) hypothetical protein</fullName>
    </submittedName>
</protein>
<dbReference type="WBParaSite" id="BXY_1232700.1">
    <property type="protein sequence ID" value="BXY_1232700.1"/>
    <property type="gene ID" value="BXY_1232700"/>
</dbReference>
<feature type="region of interest" description="Disordered" evidence="1">
    <location>
        <begin position="1"/>
        <end position="79"/>
    </location>
</feature>
<gene>
    <name evidence="3" type="ORF">BXYJ_LOCUS11788</name>
</gene>
<reference evidence="3" key="2">
    <citation type="submission" date="2020-09" db="EMBL/GenBank/DDBJ databases">
        <authorList>
            <person name="Kikuchi T."/>
        </authorList>
    </citation>
    <scope>NUCLEOTIDE SEQUENCE</scope>
    <source>
        <strain evidence="3">Ka4C1</strain>
    </source>
</reference>
<dbReference type="Proteomes" id="UP000095284">
    <property type="component" value="Unplaced"/>
</dbReference>
<accession>A0A1I7SH12</accession>
<keyword evidence="5" id="KW-1185">Reference proteome</keyword>
<feature type="compositionally biased region" description="Basic residues" evidence="1">
    <location>
        <begin position="66"/>
        <end position="76"/>
    </location>
</feature>
<evidence type="ECO:0000313" key="3">
    <source>
        <dbReference type="EMBL" id="CAD5231692.1"/>
    </source>
</evidence>
<dbReference type="EMBL" id="CAJFCV020000005">
    <property type="protein sequence ID" value="CAG9122989.1"/>
    <property type="molecule type" value="Genomic_DNA"/>
</dbReference>
<dbReference type="eggNOG" id="ENOG502S9VC">
    <property type="taxonomic scope" value="Eukaryota"/>
</dbReference>
<keyword evidence="2" id="KW-0812">Transmembrane</keyword>
<evidence type="ECO:0000313" key="5">
    <source>
        <dbReference type="Proteomes" id="UP000659654"/>
    </source>
</evidence>
<dbReference type="AlphaFoldDB" id="A0A1I7SH12"/>
<keyword evidence="2" id="KW-0472">Membrane</keyword>